<feature type="domain" description="FlgD/Vpr Ig-like" evidence="1">
    <location>
        <begin position="234"/>
        <end position="291"/>
    </location>
</feature>
<dbReference type="NCBIfam" id="TIGR04183">
    <property type="entry name" value="Por_Secre_tail"/>
    <property type="match status" value="1"/>
</dbReference>
<organism evidence="2">
    <name type="scientific">marine metagenome</name>
    <dbReference type="NCBI Taxonomy" id="408172"/>
    <lineage>
        <taxon>unclassified sequences</taxon>
        <taxon>metagenomes</taxon>
        <taxon>ecological metagenomes</taxon>
    </lineage>
</organism>
<proteinExistence type="predicted"/>
<evidence type="ECO:0000259" key="1">
    <source>
        <dbReference type="Pfam" id="PF13860"/>
    </source>
</evidence>
<dbReference type="Gene3D" id="2.60.40.4070">
    <property type="match status" value="1"/>
</dbReference>
<dbReference type="AlphaFoldDB" id="A0A382K7E4"/>
<sequence length="304" mass="33256">MKKIAIIFFLSFCLGQNTYVGSINFDYFGTANGTFQAVLNDTTSSGAAAAVVESDSSSTLFISAIQILDSTTVSALLIYMQTDSSIVTAGEWFLPSNDLFDPNIIFGFFPEVDTSFFSQFTDLIPDSIDFDSTVFDDLMNGLISVIIDDSFLGITGNVSIDYIDSDSLSGSFDVGALQAGFPPSVISISNGMISMYAVTLPQVNIVEETVFPDQVTLYSAYPNPFNPVTTLRYDLPENGYVNITIYDMLGRQVKTLMNQTQDAGYKSVIWDATNDYGKPVSAGIYLYQIQAGEYLQTKKMVLLK</sequence>
<protein>
    <recommendedName>
        <fullName evidence="1">FlgD/Vpr Ig-like domain-containing protein</fullName>
    </recommendedName>
</protein>
<dbReference type="InterPro" id="IPR025965">
    <property type="entry name" value="FlgD/Vpr_Ig-like"/>
</dbReference>
<reference evidence="2" key="1">
    <citation type="submission" date="2018-05" db="EMBL/GenBank/DDBJ databases">
        <authorList>
            <person name="Lanie J.A."/>
            <person name="Ng W.-L."/>
            <person name="Kazmierczak K.M."/>
            <person name="Andrzejewski T.M."/>
            <person name="Davidsen T.M."/>
            <person name="Wayne K.J."/>
            <person name="Tettelin H."/>
            <person name="Glass J.I."/>
            <person name="Rusch D."/>
            <person name="Podicherti R."/>
            <person name="Tsui H.-C.T."/>
            <person name="Winkler M.E."/>
        </authorList>
    </citation>
    <scope>NUCLEOTIDE SEQUENCE</scope>
</reference>
<dbReference type="InterPro" id="IPR026444">
    <property type="entry name" value="Secre_tail"/>
</dbReference>
<dbReference type="EMBL" id="UINC01077970">
    <property type="protein sequence ID" value="SVC18591.1"/>
    <property type="molecule type" value="Genomic_DNA"/>
</dbReference>
<name>A0A382K7E4_9ZZZZ</name>
<gene>
    <name evidence="2" type="ORF">METZ01_LOCUS271445</name>
</gene>
<evidence type="ECO:0000313" key="2">
    <source>
        <dbReference type="EMBL" id="SVC18591.1"/>
    </source>
</evidence>
<accession>A0A382K7E4</accession>
<dbReference type="Pfam" id="PF13860">
    <property type="entry name" value="FlgD_ig"/>
    <property type="match status" value="1"/>
</dbReference>